<organism evidence="8 9">
    <name type="scientific">Thiovibrio frasassiensis</name>
    <dbReference type="NCBI Taxonomy" id="2984131"/>
    <lineage>
        <taxon>Bacteria</taxon>
        <taxon>Pseudomonadati</taxon>
        <taxon>Thermodesulfobacteriota</taxon>
        <taxon>Desulfobulbia</taxon>
        <taxon>Desulfobulbales</taxon>
        <taxon>Thiovibrionaceae</taxon>
        <taxon>Thiovibrio</taxon>
    </lineage>
</organism>
<sequence length="486" mass="54855">METSFQFIQDFWPHFLTTVTVLAMVATAVHVIMHKHDTRAAIGWLGLTWFSPVFGVCLYWLFGINRIQRRAKIKFADRVSVALPRLDVLVSANQIGAIFGKHDSGMTALHSLTDQVTTRPLLDGNRIEALQNGDQAYPAMLSAIAEARISITLATYIFDDDSWGKKFRDALRTAVRRGVEVRVLIDAVGARYSFPSIIGELERDGIRVATFMKTILPWRFRYLNLRSHRKIMVTDGRTGFSGGMNIREGCVLGDNPAYPLQDLHFKIEGPVVAELQQVFAEDWAFSTEEKLAGPAWFPVQELRGGVLARGISDGPDEDLNKLRFVMMGAIAVARRSIRIATPYFLPDNELVAALQIAALRGIKIQILLPGTSNLRMVKWASDALLEELLRSGCQIHYSAAPFDHSKMMVVDGEWVLLGSANWDARSLRLNFEFNMECYDLDLARIMEEILAEKERQATELTLPDLDSKKIAARMRNRFFRLFSPYL</sequence>
<dbReference type="Gene3D" id="3.30.870.10">
    <property type="entry name" value="Endonuclease Chain A"/>
    <property type="match status" value="2"/>
</dbReference>
<evidence type="ECO:0000256" key="5">
    <source>
        <dbReference type="ARBA" id="ARBA00023136"/>
    </source>
</evidence>
<dbReference type="CDD" id="cd09157">
    <property type="entry name" value="PLDc_CLS_unchar2_1"/>
    <property type="match status" value="1"/>
</dbReference>
<keyword evidence="5 6" id="KW-0472">Membrane</keyword>
<dbReference type="GO" id="GO:0005886">
    <property type="term" value="C:plasma membrane"/>
    <property type="evidence" value="ECO:0007669"/>
    <property type="project" value="UniProtKB-SubCell"/>
</dbReference>
<evidence type="ECO:0000313" key="8">
    <source>
        <dbReference type="EMBL" id="MDG4476725.1"/>
    </source>
</evidence>
<dbReference type="PROSITE" id="PS50035">
    <property type="entry name" value="PLD"/>
    <property type="match status" value="2"/>
</dbReference>
<comment type="subcellular location">
    <subcellularLocation>
        <location evidence="1">Cell membrane</location>
        <topology evidence="1">Multi-pass membrane protein</topology>
    </subcellularLocation>
</comment>
<accession>A0A9X4MIV5</accession>
<dbReference type="AlphaFoldDB" id="A0A9X4MIV5"/>
<protein>
    <submittedName>
        <fullName evidence="8">Phospholipase D-like domain-containing protein</fullName>
    </submittedName>
</protein>
<evidence type="ECO:0000256" key="4">
    <source>
        <dbReference type="ARBA" id="ARBA00022989"/>
    </source>
</evidence>
<keyword evidence="4 6" id="KW-1133">Transmembrane helix</keyword>
<comment type="caution">
    <text evidence="8">The sequence shown here is derived from an EMBL/GenBank/DDBJ whole genome shotgun (WGS) entry which is preliminary data.</text>
</comment>
<dbReference type="GO" id="GO:0008808">
    <property type="term" value="F:cardiolipin synthase activity"/>
    <property type="evidence" value="ECO:0007669"/>
    <property type="project" value="TreeGrafter"/>
</dbReference>
<evidence type="ECO:0000256" key="1">
    <source>
        <dbReference type="ARBA" id="ARBA00004651"/>
    </source>
</evidence>
<proteinExistence type="predicted"/>
<evidence type="ECO:0000313" key="9">
    <source>
        <dbReference type="Proteomes" id="UP001154240"/>
    </source>
</evidence>
<dbReference type="Pfam" id="PF13396">
    <property type="entry name" value="PLDc_N"/>
    <property type="match status" value="1"/>
</dbReference>
<feature type="domain" description="PLD phosphodiesterase" evidence="7">
    <location>
        <begin position="399"/>
        <end position="426"/>
    </location>
</feature>
<feature type="transmembrane region" description="Helical" evidence="6">
    <location>
        <begin position="40"/>
        <end position="62"/>
    </location>
</feature>
<dbReference type="InterPro" id="IPR001736">
    <property type="entry name" value="PLipase_D/transphosphatidylase"/>
</dbReference>
<dbReference type="SUPFAM" id="SSF56024">
    <property type="entry name" value="Phospholipase D/nuclease"/>
    <property type="match status" value="2"/>
</dbReference>
<feature type="transmembrane region" description="Helical" evidence="6">
    <location>
        <begin position="12"/>
        <end position="33"/>
    </location>
</feature>
<dbReference type="InterPro" id="IPR025202">
    <property type="entry name" value="PLD-like_dom"/>
</dbReference>
<dbReference type="SMART" id="SM00155">
    <property type="entry name" value="PLDc"/>
    <property type="match status" value="2"/>
</dbReference>
<feature type="domain" description="PLD phosphodiesterase" evidence="7">
    <location>
        <begin position="223"/>
        <end position="250"/>
    </location>
</feature>
<dbReference type="PANTHER" id="PTHR21248:SF22">
    <property type="entry name" value="PHOSPHOLIPASE D"/>
    <property type="match status" value="1"/>
</dbReference>
<dbReference type="EMBL" id="JAPHEH010000001">
    <property type="protein sequence ID" value="MDG4476725.1"/>
    <property type="molecule type" value="Genomic_DNA"/>
</dbReference>
<dbReference type="CDD" id="cd09163">
    <property type="entry name" value="PLDc_CLS_unchar2_2"/>
    <property type="match status" value="1"/>
</dbReference>
<dbReference type="InterPro" id="IPR027379">
    <property type="entry name" value="CLS_N"/>
</dbReference>
<evidence type="ECO:0000256" key="2">
    <source>
        <dbReference type="ARBA" id="ARBA00022475"/>
    </source>
</evidence>
<keyword evidence="9" id="KW-1185">Reference proteome</keyword>
<gene>
    <name evidence="8" type="ORF">OLX77_11230</name>
</gene>
<reference evidence="8" key="2">
    <citation type="submission" date="2022-10" db="EMBL/GenBank/DDBJ databases">
        <authorList>
            <person name="Aronson H.S."/>
        </authorList>
    </citation>
    <scope>NUCLEOTIDE SEQUENCE</scope>
    <source>
        <strain evidence="8">RS19-109</strain>
    </source>
</reference>
<name>A0A9X4MIV5_9BACT</name>
<dbReference type="Proteomes" id="UP001154240">
    <property type="component" value="Unassembled WGS sequence"/>
</dbReference>
<evidence type="ECO:0000256" key="3">
    <source>
        <dbReference type="ARBA" id="ARBA00022692"/>
    </source>
</evidence>
<reference evidence="8" key="1">
    <citation type="journal article" date="2022" name="bioRxiv">
        <title>Thiovibrio frasassiensisgen. nov., sp. nov., an autotrophic, elemental sulfur disproportionating bacterium isolated from sulfidic karst sediment, and proposal of Thiovibrionaceae fam. nov.</title>
        <authorList>
            <person name="Aronson H."/>
            <person name="Thomas C."/>
            <person name="Bhattacharyya M."/>
            <person name="Eckstein S."/>
            <person name="Jensen S."/>
            <person name="Barco R."/>
            <person name="Macalady J."/>
            <person name="Amend J."/>
        </authorList>
    </citation>
    <scope>NUCLEOTIDE SEQUENCE</scope>
    <source>
        <strain evidence="8">RS19-109</strain>
    </source>
</reference>
<dbReference type="GO" id="GO:0032049">
    <property type="term" value="P:cardiolipin biosynthetic process"/>
    <property type="evidence" value="ECO:0007669"/>
    <property type="project" value="UniProtKB-ARBA"/>
</dbReference>
<dbReference type="Pfam" id="PF13091">
    <property type="entry name" value="PLDc_2"/>
    <property type="match status" value="2"/>
</dbReference>
<keyword evidence="3 6" id="KW-0812">Transmembrane</keyword>
<evidence type="ECO:0000259" key="7">
    <source>
        <dbReference type="PROSITE" id="PS50035"/>
    </source>
</evidence>
<evidence type="ECO:0000256" key="6">
    <source>
        <dbReference type="SAM" id="Phobius"/>
    </source>
</evidence>
<dbReference type="PANTHER" id="PTHR21248">
    <property type="entry name" value="CARDIOLIPIN SYNTHASE"/>
    <property type="match status" value="1"/>
</dbReference>
<keyword evidence="2" id="KW-1003">Cell membrane</keyword>
<dbReference type="RefSeq" id="WP_307633690.1">
    <property type="nucleotide sequence ID" value="NZ_JAPHEH010000001.1"/>
</dbReference>